<dbReference type="OrthoDB" id="9806522at2"/>
<feature type="transmembrane region" description="Helical" evidence="7">
    <location>
        <begin position="123"/>
        <end position="143"/>
    </location>
</feature>
<dbReference type="RefSeq" id="WP_062276865.1">
    <property type="nucleotide sequence ID" value="NZ_DF968179.1"/>
</dbReference>
<evidence type="ECO:0000256" key="7">
    <source>
        <dbReference type="SAM" id="Phobius"/>
    </source>
</evidence>
<feature type="domain" description="Cation efflux protein cytoplasmic" evidence="9">
    <location>
        <begin position="221"/>
        <end position="294"/>
    </location>
</feature>
<evidence type="ECO:0000259" key="8">
    <source>
        <dbReference type="Pfam" id="PF01545"/>
    </source>
</evidence>
<dbReference type="GO" id="GO:0016020">
    <property type="term" value="C:membrane"/>
    <property type="evidence" value="ECO:0007669"/>
    <property type="project" value="UniProtKB-SubCell"/>
</dbReference>
<keyword evidence="6 7" id="KW-0472">Membrane</keyword>
<dbReference type="AlphaFoldDB" id="A0A0K8PAG3"/>
<proteinExistence type="inferred from homology"/>
<feature type="domain" description="Cation efflux protein transmembrane" evidence="8">
    <location>
        <begin position="21"/>
        <end position="213"/>
    </location>
</feature>
<dbReference type="Proteomes" id="UP000053370">
    <property type="component" value="Unassembled WGS sequence"/>
</dbReference>
<evidence type="ECO:0000256" key="5">
    <source>
        <dbReference type="ARBA" id="ARBA00022989"/>
    </source>
</evidence>
<accession>A0A0K8PAG3</accession>
<reference evidence="10" key="1">
    <citation type="journal article" date="2015" name="Genome Announc.">
        <title>Draft Genome Sequence of Anaerolineae Strain TC1, a Novel Isolate from a Methanogenic Wastewater Treatment System.</title>
        <authorList>
            <person name="Matsuura N."/>
            <person name="Tourlousse D.M."/>
            <person name="Sun L."/>
            <person name="Toyonaga M."/>
            <person name="Kuroda K."/>
            <person name="Ohashi A."/>
            <person name="Cruz R."/>
            <person name="Yamaguchi T."/>
            <person name="Sekiguchi Y."/>
        </authorList>
    </citation>
    <scope>NUCLEOTIDE SEQUENCE [LARGE SCALE GENOMIC DNA]</scope>
    <source>
        <strain evidence="10">TC1</strain>
    </source>
</reference>
<gene>
    <name evidence="10" type="ORF">ATC1_1154</name>
</gene>
<evidence type="ECO:0000256" key="4">
    <source>
        <dbReference type="ARBA" id="ARBA00022692"/>
    </source>
</evidence>
<evidence type="ECO:0000256" key="2">
    <source>
        <dbReference type="ARBA" id="ARBA00008114"/>
    </source>
</evidence>
<dbReference type="Pfam" id="PF01545">
    <property type="entry name" value="Cation_efflux"/>
    <property type="match status" value="1"/>
</dbReference>
<feature type="transmembrane region" description="Helical" evidence="7">
    <location>
        <begin position="86"/>
        <end position="103"/>
    </location>
</feature>
<dbReference type="SUPFAM" id="SSF161111">
    <property type="entry name" value="Cation efflux protein transmembrane domain-like"/>
    <property type="match status" value="1"/>
</dbReference>
<dbReference type="SUPFAM" id="SSF160240">
    <property type="entry name" value="Cation efflux protein cytoplasmic domain-like"/>
    <property type="match status" value="1"/>
</dbReference>
<name>A0A0K8PAG3_9CHLR</name>
<dbReference type="EMBL" id="DF968179">
    <property type="protein sequence ID" value="GAP39135.1"/>
    <property type="molecule type" value="Genomic_DNA"/>
</dbReference>
<dbReference type="NCBIfam" id="TIGR01297">
    <property type="entry name" value="CDF"/>
    <property type="match status" value="1"/>
</dbReference>
<comment type="subcellular location">
    <subcellularLocation>
        <location evidence="1">Membrane</location>
        <topology evidence="1">Multi-pass membrane protein</topology>
    </subcellularLocation>
</comment>
<sequence>MKYYSDHKRSNENNQQLYRALIITLCGNVFLAVIKSLAAKYSGSSAVTADAYNSISDVLYSVMLVIGLLIAVRPADISHPQGHRRFEPLVGLVISISMAWAGYQAVADSIDKIIHGTRAFEFGLPSLVLLCSAIIKALMYWLINRISRKINSPTLSTAAIDNLMDTITSFTAIVGIIAARFFYPLADPIAGILVSIWIFRAAFKALKENLDFLTGAGAKAAEREDFQKIIASVPGVINVHQIFTEYVGTKLLLDIHINVDGKLTLYEVHAIESEIESRLTENPEVERAYIHIEPPEFD</sequence>
<comment type="similarity">
    <text evidence="2">Belongs to the cation diffusion facilitator (CDF) transporter (TC 2.A.4) family.</text>
</comment>
<protein>
    <submittedName>
        <fullName evidence="10">Cation diffusion facilitator family transporter</fullName>
    </submittedName>
</protein>
<evidence type="ECO:0000313" key="11">
    <source>
        <dbReference type="Proteomes" id="UP000053370"/>
    </source>
</evidence>
<dbReference type="InterPro" id="IPR027470">
    <property type="entry name" value="Cation_efflux_CTD"/>
</dbReference>
<keyword evidence="4 7" id="KW-0812">Transmembrane</keyword>
<keyword evidence="3" id="KW-0813">Transport</keyword>
<dbReference type="Gene3D" id="1.20.1510.10">
    <property type="entry name" value="Cation efflux protein transmembrane domain"/>
    <property type="match status" value="1"/>
</dbReference>
<dbReference type="PANTHER" id="PTHR43840:SF15">
    <property type="entry name" value="MITOCHONDRIAL METAL TRANSPORTER 1-RELATED"/>
    <property type="match status" value="1"/>
</dbReference>
<feature type="transmembrane region" description="Helical" evidence="7">
    <location>
        <begin position="58"/>
        <end position="74"/>
    </location>
</feature>
<feature type="transmembrane region" description="Helical" evidence="7">
    <location>
        <begin position="189"/>
        <end position="206"/>
    </location>
</feature>
<dbReference type="STRING" id="1678840.ATC1_1154"/>
<evidence type="ECO:0000256" key="6">
    <source>
        <dbReference type="ARBA" id="ARBA00023136"/>
    </source>
</evidence>
<organism evidence="10">
    <name type="scientific">Flexilinea flocculi</name>
    <dbReference type="NCBI Taxonomy" id="1678840"/>
    <lineage>
        <taxon>Bacteria</taxon>
        <taxon>Bacillati</taxon>
        <taxon>Chloroflexota</taxon>
        <taxon>Anaerolineae</taxon>
        <taxon>Anaerolineales</taxon>
        <taxon>Anaerolineaceae</taxon>
        <taxon>Flexilinea</taxon>
    </lineage>
</organism>
<evidence type="ECO:0000256" key="1">
    <source>
        <dbReference type="ARBA" id="ARBA00004141"/>
    </source>
</evidence>
<evidence type="ECO:0000313" key="10">
    <source>
        <dbReference type="EMBL" id="GAP39135.1"/>
    </source>
</evidence>
<dbReference type="GO" id="GO:0008324">
    <property type="term" value="F:monoatomic cation transmembrane transporter activity"/>
    <property type="evidence" value="ECO:0007669"/>
    <property type="project" value="InterPro"/>
</dbReference>
<dbReference type="InterPro" id="IPR002524">
    <property type="entry name" value="Cation_efflux"/>
</dbReference>
<dbReference type="InterPro" id="IPR036837">
    <property type="entry name" value="Cation_efflux_CTD_sf"/>
</dbReference>
<dbReference type="InterPro" id="IPR050291">
    <property type="entry name" value="CDF_Transporter"/>
</dbReference>
<dbReference type="Pfam" id="PF16916">
    <property type="entry name" value="ZT_dimer"/>
    <property type="match status" value="1"/>
</dbReference>
<feature type="transmembrane region" description="Helical" evidence="7">
    <location>
        <begin position="20"/>
        <end position="38"/>
    </location>
</feature>
<evidence type="ECO:0000256" key="3">
    <source>
        <dbReference type="ARBA" id="ARBA00022448"/>
    </source>
</evidence>
<dbReference type="PANTHER" id="PTHR43840">
    <property type="entry name" value="MITOCHONDRIAL METAL TRANSPORTER 1-RELATED"/>
    <property type="match status" value="1"/>
</dbReference>
<dbReference type="InterPro" id="IPR027469">
    <property type="entry name" value="Cation_efflux_TMD_sf"/>
</dbReference>
<keyword evidence="5 7" id="KW-1133">Transmembrane helix</keyword>
<dbReference type="Gene3D" id="3.30.70.1350">
    <property type="entry name" value="Cation efflux protein, cytoplasmic domain"/>
    <property type="match status" value="1"/>
</dbReference>
<keyword evidence="11" id="KW-1185">Reference proteome</keyword>
<dbReference type="InterPro" id="IPR058533">
    <property type="entry name" value="Cation_efflux_TM"/>
</dbReference>
<evidence type="ECO:0000259" key="9">
    <source>
        <dbReference type="Pfam" id="PF16916"/>
    </source>
</evidence>